<keyword evidence="3" id="KW-0808">Transferase</keyword>
<keyword evidence="4" id="KW-0229">DNA integration</keyword>
<dbReference type="GO" id="GO:0016740">
    <property type="term" value="F:transferase activity"/>
    <property type="evidence" value="ECO:0007669"/>
    <property type="project" value="UniProtKB-KW"/>
</dbReference>
<dbReference type="InterPro" id="IPR013762">
    <property type="entry name" value="Integrase-like_cat_sf"/>
</dbReference>
<dbReference type="PROSITE" id="PS51898">
    <property type="entry name" value="TYR_RECOMBINASE"/>
    <property type="match status" value="1"/>
</dbReference>
<dbReference type="InterPro" id="IPR002104">
    <property type="entry name" value="Integrase_catalytic"/>
</dbReference>
<comment type="similarity">
    <text evidence="1">Belongs to the 'phage' integrase family.</text>
</comment>
<keyword evidence="8" id="KW-1160">Virus entry into host cell</keyword>
<dbReference type="Pfam" id="PF00589">
    <property type="entry name" value="Phage_integrase"/>
    <property type="match status" value="1"/>
</dbReference>
<reference evidence="11" key="1">
    <citation type="journal article" date="2021" name="Proc. Natl. Acad. Sci. U.S.A.">
        <title>A Catalog of Tens of Thousands of Viruses from Human Metagenomes Reveals Hidden Associations with Chronic Diseases.</title>
        <authorList>
            <person name="Tisza M.J."/>
            <person name="Buck C.B."/>
        </authorList>
    </citation>
    <scope>NUCLEOTIDE SEQUENCE</scope>
    <source>
        <strain evidence="11">CtTK08</strain>
    </source>
</reference>
<evidence type="ECO:0000256" key="6">
    <source>
        <dbReference type="ARBA" id="ARBA00023172"/>
    </source>
</evidence>
<dbReference type="InterPro" id="IPR053876">
    <property type="entry name" value="Phage_int_M"/>
</dbReference>
<dbReference type="InterPro" id="IPR050808">
    <property type="entry name" value="Phage_Integrase"/>
</dbReference>
<dbReference type="InterPro" id="IPR038488">
    <property type="entry name" value="Integrase_DNA-bd_sf"/>
</dbReference>
<keyword evidence="6" id="KW-0233">DNA recombination</keyword>
<dbReference type="Gene3D" id="1.10.150.130">
    <property type="match status" value="1"/>
</dbReference>
<evidence type="ECO:0000256" key="1">
    <source>
        <dbReference type="ARBA" id="ARBA00008857"/>
    </source>
</evidence>
<dbReference type="GO" id="GO:0044826">
    <property type="term" value="P:viral genome integration into host DNA"/>
    <property type="evidence" value="ECO:0007669"/>
    <property type="project" value="UniProtKB-KW"/>
</dbReference>
<keyword evidence="5" id="KW-0238">DNA-binding</keyword>
<evidence type="ECO:0000256" key="3">
    <source>
        <dbReference type="ARBA" id="ARBA00022679"/>
    </source>
</evidence>
<dbReference type="GO" id="GO:0003677">
    <property type="term" value="F:DNA binding"/>
    <property type="evidence" value="ECO:0007669"/>
    <property type="project" value="UniProtKB-KW"/>
</dbReference>
<dbReference type="PANTHER" id="PTHR30629:SF2">
    <property type="entry name" value="PROPHAGE INTEGRASE INTS-RELATED"/>
    <property type="match status" value="1"/>
</dbReference>
<evidence type="ECO:0000313" key="11">
    <source>
        <dbReference type="EMBL" id="DAE23283.1"/>
    </source>
</evidence>
<sequence length="403" mass="44983">MPKIVKPLTLGQVKAARPKDKLYKLPDGGGLALWVLPTGGKSWRLTYTRHDGKQDTLTLGLYPDFSLADARDWRAEIRGKLARGENPKSVSDDVGAAFRFESRLSQWFEVWSVQGGKEGSGKNPKYAAQVLAALSDNVLPDFKGRDVRAITTAEIVASLRKMEARGVLEYLRRVKTSLGLFFDYLVADGTIAANPVRVIGSQVFKAHRGAHFAALKPDDLPLLVEKLETAGVSLRVRLLIYWQLLTMTRPNEAAHAQFAEIDLDKGLWEIPLSRMKTREHVVPLSPALLGLYDEIRAINVNGVYLFEGLGFARPMSVETARINLRGKMGLDTTGHGLRALARTYLRERYQVPRDVGELLLSHAVGDKTERACSRLELLDERRHFLALLGDDVMALRAKFRCDK</sequence>
<dbReference type="GO" id="GO:0075713">
    <property type="term" value="P:establishment of integrated proviral latency"/>
    <property type="evidence" value="ECO:0007669"/>
    <property type="project" value="UniProtKB-KW"/>
</dbReference>
<dbReference type="Pfam" id="PF13356">
    <property type="entry name" value="Arm-DNA-bind_3"/>
    <property type="match status" value="1"/>
</dbReference>
<dbReference type="PANTHER" id="PTHR30629">
    <property type="entry name" value="PROPHAGE INTEGRASE"/>
    <property type="match status" value="1"/>
</dbReference>
<dbReference type="GO" id="GO:0006310">
    <property type="term" value="P:DNA recombination"/>
    <property type="evidence" value="ECO:0007669"/>
    <property type="project" value="UniProtKB-KW"/>
</dbReference>
<organism evidence="11">
    <name type="scientific">Myoviridae sp. ctTK08</name>
    <dbReference type="NCBI Taxonomy" id="2826656"/>
    <lineage>
        <taxon>Viruses</taxon>
        <taxon>Duplodnaviria</taxon>
        <taxon>Heunggongvirae</taxon>
        <taxon>Uroviricota</taxon>
        <taxon>Caudoviricetes</taxon>
    </lineage>
</organism>
<evidence type="ECO:0000256" key="7">
    <source>
        <dbReference type="ARBA" id="ARBA00023195"/>
    </source>
</evidence>
<keyword evidence="7" id="KW-1179">Viral genome integration</keyword>
<accession>A0A8S5QWP7</accession>
<protein>
    <recommendedName>
        <fullName evidence="2">Integrase</fullName>
    </recommendedName>
</protein>
<dbReference type="GO" id="GO:0015074">
    <property type="term" value="P:DNA integration"/>
    <property type="evidence" value="ECO:0007669"/>
    <property type="project" value="UniProtKB-KW"/>
</dbReference>
<evidence type="ECO:0000259" key="10">
    <source>
        <dbReference type="PROSITE" id="PS51898"/>
    </source>
</evidence>
<dbReference type="CDD" id="cd00801">
    <property type="entry name" value="INT_P4_C"/>
    <property type="match status" value="1"/>
</dbReference>
<evidence type="ECO:0000256" key="5">
    <source>
        <dbReference type="ARBA" id="ARBA00023125"/>
    </source>
</evidence>
<dbReference type="InterPro" id="IPR010998">
    <property type="entry name" value="Integrase_recombinase_N"/>
</dbReference>
<evidence type="ECO:0000256" key="4">
    <source>
        <dbReference type="ARBA" id="ARBA00022908"/>
    </source>
</evidence>
<dbReference type="SUPFAM" id="SSF56349">
    <property type="entry name" value="DNA breaking-rejoining enzymes"/>
    <property type="match status" value="1"/>
</dbReference>
<dbReference type="InterPro" id="IPR011010">
    <property type="entry name" value="DNA_brk_join_enz"/>
</dbReference>
<name>A0A8S5QWP7_9CAUD</name>
<evidence type="ECO:0000256" key="2">
    <source>
        <dbReference type="ARBA" id="ARBA00016082"/>
    </source>
</evidence>
<proteinExistence type="inferred from homology"/>
<dbReference type="GO" id="GO:0046718">
    <property type="term" value="P:symbiont entry into host cell"/>
    <property type="evidence" value="ECO:0007669"/>
    <property type="project" value="UniProtKB-KW"/>
</dbReference>
<dbReference type="Gene3D" id="3.30.160.390">
    <property type="entry name" value="Integrase, DNA-binding domain"/>
    <property type="match status" value="1"/>
</dbReference>
<evidence type="ECO:0000256" key="9">
    <source>
        <dbReference type="ARBA" id="ARBA00049605"/>
    </source>
</evidence>
<dbReference type="Pfam" id="PF22022">
    <property type="entry name" value="Phage_int_M"/>
    <property type="match status" value="1"/>
</dbReference>
<dbReference type="Gene3D" id="1.10.443.10">
    <property type="entry name" value="Intergrase catalytic core"/>
    <property type="match status" value="1"/>
</dbReference>
<evidence type="ECO:0000256" key="8">
    <source>
        <dbReference type="ARBA" id="ARBA00023296"/>
    </source>
</evidence>
<dbReference type="EMBL" id="BK015751">
    <property type="protein sequence ID" value="DAE23283.1"/>
    <property type="molecule type" value="Genomic_DNA"/>
</dbReference>
<dbReference type="InterPro" id="IPR025166">
    <property type="entry name" value="Integrase_DNA_bind_dom"/>
</dbReference>
<feature type="domain" description="Tyr recombinase" evidence="10">
    <location>
        <begin position="210"/>
        <end position="397"/>
    </location>
</feature>
<comment type="function">
    <text evidence="9">Integrase is necessary for integration of the phage into the host genome by site-specific recombination. In conjunction with excisionase, integrase is also necessary for excision of the prophage from the host genome.</text>
</comment>